<proteinExistence type="predicted"/>
<gene>
    <name evidence="1" type="ORF">g.14779</name>
</gene>
<name>A0A1E1WMM8_PECGO</name>
<sequence length="275" mass="27925">NNIFVQKSQSIDGQITTCINMKYFIAIVLIAAVASARVIKPIGASESQEIQEIIAAINSPSTDPATAALLEQMLMEALGVQPIQVGPAIVEQNPSDLISVGPAIVEGISPISVGPAIIDFPLPDGGAVTELESTPAVVAPAPVVVGPTPAAEASESSPLVQIIVNVNAANAGSNPVGVISPEAVVKPEAVAEPEIAPEPVSVVEQPILIPTPVVLPQPVAPVVVPEPVVVVEEPSLPEPVIVVEPSLPVAPTPIGVGEPVLPIGVQPVVLPETLN</sequence>
<dbReference type="OrthoDB" id="7491799at2759"/>
<evidence type="ECO:0000313" key="1">
    <source>
        <dbReference type="EMBL" id="JAT88177.1"/>
    </source>
</evidence>
<accession>A0A1E1WMM8</accession>
<dbReference type="AlphaFoldDB" id="A0A1E1WMM8"/>
<feature type="non-terminal residue" evidence="1">
    <location>
        <position position="1"/>
    </location>
</feature>
<organism evidence="1">
    <name type="scientific">Pectinophora gossypiella</name>
    <name type="common">Cotton pink bollworm</name>
    <name type="synonym">Depressaria gossypiella</name>
    <dbReference type="NCBI Taxonomy" id="13191"/>
    <lineage>
        <taxon>Eukaryota</taxon>
        <taxon>Metazoa</taxon>
        <taxon>Ecdysozoa</taxon>
        <taxon>Arthropoda</taxon>
        <taxon>Hexapoda</taxon>
        <taxon>Insecta</taxon>
        <taxon>Pterygota</taxon>
        <taxon>Neoptera</taxon>
        <taxon>Endopterygota</taxon>
        <taxon>Lepidoptera</taxon>
        <taxon>Glossata</taxon>
        <taxon>Ditrysia</taxon>
        <taxon>Gelechioidea</taxon>
        <taxon>Gelechiidae</taxon>
        <taxon>Apatetrinae</taxon>
        <taxon>Pectinophora</taxon>
    </lineage>
</organism>
<dbReference type="EMBL" id="GDQN01002877">
    <property type="protein sequence ID" value="JAT88177.1"/>
    <property type="molecule type" value="Transcribed_RNA"/>
</dbReference>
<reference evidence="1" key="1">
    <citation type="submission" date="2015-09" db="EMBL/GenBank/DDBJ databases">
        <title>De novo assembly of Pectinophora gossypiella (Pink Bollworm) gut transcriptome.</title>
        <authorList>
            <person name="Tassone E.E."/>
        </authorList>
    </citation>
    <scope>NUCLEOTIDE SEQUENCE</scope>
</reference>
<protein>
    <submittedName>
        <fullName evidence="1">Uncharacterized protein</fullName>
    </submittedName>
</protein>